<evidence type="ECO:0000313" key="2">
    <source>
        <dbReference type="EMBL" id="MEE6188076.1"/>
    </source>
</evidence>
<feature type="domain" description="VOC" evidence="1">
    <location>
        <begin position="11"/>
        <end position="124"/>
    </location>
</feature>
<dbReference type="InterPro" id="IPR037523">
    <property type="entry name" value="VOC_core"/>
</dbReference>
<dbReference type="InterPro" id="IPR029068">
    <property type="entry name" value="Glyas_Bleomycin-R_OHBP_Dase"/>
</dbReference>
<gene>
    <name evidence="2" type="ORF">V2H41_12415</name>
</gene>
<organism evidence="2 3">
    <name type="scientific">Niabella digestorum</name>
    <dbReference type="NCBI Taxonomy" id="3117701"/>
    <lineage>
        <taxon>Bacteria</taxon>
        <taxon>Pseudomonadati</taxon>
        <taxon>Bacteroidota</taxon>
        <taxon>Chitinophagia</taxon>
        <taxon>Chitinophagales</taxon>
        <taxon>Chitinophagaceae</taxon>
        <taxon>Niabella</taxon>
    </lineage>
</organism>
<dbReference type="Gene3D" id="3.10.180.10">
    <property type="entry name" value="2,3-Dihydroxybiphenyl 1,2-Dioxygenase, domain 1"/>
    <property type="match status" value="1"/>
</dbReference>
<keyword evidence="3" id="KW-1185">Reference proteome</keyword>
<dbReference type="PROSITE" id="PS51819">
    <property type="entry name" value="VOC"/>
    <property type="match status" value="1"/>
</dbReference>
<accession>A0ABU7RJC0</accession>
<name>A0ABU7RJC0_9BACT</name>
<reference evidence="2 3" key="1">
    <citation type="submission" date="2024-01" db="EMBL/GenBank/DDBJ databases">
        <title>Niabella digestum sp. nov., isolated from waste digestion system.</title>
        <authorList>
            <person name="Zhang L."/>
        </authorList>
    </citation>
    <scope>NUCLEOTIDE SEQUENCE [LARGE SCALE GENOMIC DNA]</scope>
    <source>
        <strain evidence="2 3">A18</strain>
    </source>
</reference>
<sequence length="126" mass="14144">MQNAINNLLQGIDTVIIRVSSFTVSKEWYMEKLGFSVLFEDANMQLAVLDTQSGVSLTIWGTQQAIVVNKDTASYPIFKTPDAAALRQELVNRGVKADEIIEDAYTKYFMFYDPDGNVLEACQVHD</sequence>
<dbReference type="SUPFAM" id="SSF54593">
    <property type="entry name" value="Glyoxalase/Bleomycin resistance protein/Dihydroxybiphenyl dioxygenase"/>
    <property type="match status" value="1"/>
</dbReference>
<proteinExistence type="predicted"/>
<evidence type="ECO:0000313" key="3">
    <source>
        <dbReference type="Proteomes" id="UP001357452"/>
    </source>
</evidence>
<dbReference type="Pfam" id="PF00903">
    <property type="entry name" value="Glyoxalase"/>
    <property type="match status" value="1"/>
</dbReference>
<dbReference type="InterPro" id="IPR004360">
    <property type="entry name" value="Glyas_Fos-R_dOase_dom"/>
</dbReference>
<dbReference type="Proteomes" id="UP001357452">
    <property type="component" value="Unassembled WGS sequence"/>
</dbReference>
<comment type="caution">
    <text evidence="2">The sequence shown here is derived from an EMBL/GenBank/DDBJ whole genome shotgun (WGS) entry which is preliminary data.</text>
</comment>
<protein>
    <submittedName>
        <fullName evidence="2">VOC family protein</fullName>
    </submittedName>
</protein>
<dbReference type="RefSeq" id="WP_330975478.1">
    <property type="nucleotide sequence ID" value="NZ_JAZGLY010000008.1"/>
</dbReference>
<evidence type="ECO:0000259" key="1">
    <source>
        <dbReference type="PROSITE" id="PS51819"/>
    </source>
</evidence>
<dbReference type="EMBL" id="JAZGLY010000008">
    <property type="protein sequence ID" value="MEE6188076.1"/>
    <property type="molecule type" value="Genomic_DNA"/>
</dbReference>